<dbReference type="InterPro" id="IPR051604">
    <property type="entry name" value="Ergot_Alk_Oxidoreductase"/>
</dbReference>
<organism evidence="2 3">
    <name type="scientific">Pedobacter westerhofensis</name>
    <dbReference type="NCBI Taxonomy" id="425512"/>
    <lineage>
        <taxon>Bacteria</taxon>
        <taxon>Pseudomonadati</taxon>
        <taxon>Bacteroidota</taxon>
        <taxon>Sphingobacteriia</taxon>
        <taxon>Sphingobacteriales</taxon>
        <taxon>Sphingobacteriaceae</taxon>
        <taxon>Pedobacter</taxon>
    </lineage>
</organism>
<reference evidence="2 3" key="1">
    <citation type="submission" date="2017-05" db="EMBL/GenBank/DDBJ databases">
        <authorList>
            <person name="Varghese N."/>
            <person name="Submissions S."/>
        </authorList>
    </citation>
    <scope>NUCLEOTIDE SEQUENCE [LARGE SCALE GENOMIC DNA]</scope>
    <source>
        <strain evidence="2 3">DSM 19036</strain>
    </source>
</reference>
<evidence type="ECO:0000313" key="2">
    <source>
        <dbReference type="EMBL" id="SMO98072.1"/>
    </source>
</evidence>
<name>A0A521FPH5_9SPHI</name>
<dbReference type="Pfam" id="PF05368">
    <property type="entry name" value="NmrA"/>
    <property type="match status" value="1"/>
</dbReference>
<evidence type="ECO:0000259" key="1">
    <source>
        <dbReference type="Pfam" id="PF05368"/>
    </source>
</evidence>
<dbReference type="AlphaFoldDB" id="A0A521FPH5"/>
<dbReference type="PANTHER" id="PTHR43162">
    <property type="match status" value="1"/>
</dbReference>
<gene>
    <name evidence="2" type="ORF">SAMN06265348_115129</name>
</gene>
<dbReference type="InterPro" id="IPR036291">
    <property type="entry name" value="NAD(P)-bd_dom_sf"/>
</dbReference>
<dbReference type="InterPro" id="IPR008030">
    <property type="entry name" value="NmrA-like"/>
</dbReference>
<keyword evidence="3" id="KW-1185">Reference proteome</keyword>
<proteinExistence type="predicted"/>
<dbReference type="SUPFAM" id="SSF51735">
    <property type="entry name" value="NAD(P)-binding Rossmann-fold domains"/>
    <property type="match status" value="1"/>
</dbReference>
<dbReference type="Gene3D" id="3.90.25.10">
    <property type="entry name" value="UDP-galactose 4-epimerase, domain 1"/>
    <property type="match status" value="1"/>
</dbReference>
<dbReference type="RefSeq" id="WP_142530937.1">
    <property type="nucleotide sequence ID" value="NZ_CBCSJO010000014.1"/>
</dbReference>
<accession>A0A521FPH5</accession>
<dbReference type="PANTHER" id="PTHR43162:SF1">
    <property type="entry name" value="PRESTALK A DIFFERENTIATION PROTEIN A"/>
    <property type="match status" value="1"/>
</dbReference>
<feature type="domain" description="NmrA-like" evidence="1">
    <location>
        <begin position="3"/>
        <end position="277"/>
    </location>
</feature>
<dbReference type="EMBL" id="FXTN01000015">
    <property type="protein sequence ID" value="SMO98072.1"/>
    <property type="molecule type" value="Genomic_DNA"/>
</dbReference>
<dbReference type="Gene3D" id="3.40.50.720">
    <property type="entry name" value="NAD(P)-binding Rossmann-like Domain"/>
    <property type="match status" value="1"/>
</dbReference>
<evidence type="ECO:0000313" key="3">
    <source>
        <dbReference type="Proteomes" id="UP000320300"/>
    </source>
</evidence>
<dbReference type="Proteomes" id="UP000320300">
    <property type="component" value="Unassembled WGS sequence"/>
</dbReference>
<dbReference type="OrthoDB" id="2149806at2"/>
<sequence>MEITLTGSLGNIGSPLAKDLISKGHVVTVISSDPKKKSTIEALGAKPAIGSVEDAEFLTSAFSGADAVYVMEPPVDFFDKELDIEAYYGKLGRNFVKAILDSGVQHVVHLSSIGAHTNKGNGMLHFHHLVENILRELPANISLTHVRALAIYYNLLSFVPGIKYTGKITANYGGDDVIAWVSPLDVADAIAEELELPAQGRKFRYVVSDELSCNEAAAILGTAIGIPDLKWEVISDEQQQAKLVSIGMAPNQAAGLVEMNAAMHTGELFKDYEQHRPSSLGKVKMSDYAKEFAKAYNA</sequence>
<protein>
    <submittedName>
        <fullName evidence="2">Uncharacterized conserved protein YbjT, contains NAD(P)-binding and DUF2867 domains</fullName>
    </submittedName>
</protein>